<evidence type="ECO:0000313" key="11">
    <source>
        <dbReference type="Proteomes" id="UP001596097"/>
    </source>
</evidence>
<evidence type="ECO:0000313" key="10">
    <source>
        <dbReference type="EMBL" id="MFC6148453.1"/>
    </source>
</evidence>
<dbReference type="EMBL" id="JBHSQL010000002">
    <property type="protein sequence ID" value="MFC6148453.1"/>
    <property type="molecule type" value="Genomic_DNA"/>
</dbReference>
<dbReference type="Proteomes" id="UP001596097">
    <property type="component" value="Unassembled WGS sequence"/>
</dbReference>
<dbReference type="Gene3D" id="3.40.630.10">
    <property type="entry name" value="Zn peptidases"/>
    <property type="match status" value="1"/>
</dbReference>
<dbReference type="RefSeq" id="WP_205602727.1">
    <property type="nucleotide sequence ID" value="NZ_JBHSQL010000002.1"/>
</dbReference>
<keyword evidence="11" id="KW-1185">Reference proteome</keyword>
<comment type="cofactor">
    <cofactor evidence="1">
        <name>Zn(2+)</name>
        <dbReference type="ChEBI" id="CHEBI:29105"/>
    </cofactor>
</comment>
<evidence type="ECO:0000259" key="9">
    <source>
        <dbReference type="PROSITE" id="PS52035"/>
    </source>
</evidence>
<evidence type="ECO:0000256" key="4">
    <source>
        <dbReference type="ARBA" id="ARBA00022801"/>
    </source>
</evidence>
<dbReference type="GO" id="GO:0004180">
    <property type="term" value="F:carboxypeptidase activity"/>
    <property type="evidence" value="ECO:0007669"/>
    <property type="project" value="UniProtKB-KW"/>
</dbReference>
<evidence type="ECO:0000256" key="6">
    <source>
        <dbReference type="ARBA" id="ARBA00023049"/>
    </source>
</evidence>
<feature type="signal peptide" evidence="8">
    <location>
        <begin position="1"/>
        <end position="32"/>
    </location>
</feature>
<keyword evidence="10" id="KW-0121">Carboxypeptidase</keyword>
<evidence type="ECO:0000256" key="5">
    <source>
        <dbReference type="ARBA" id="ARBA00022833"/>
    </source>
</evidence>
<organism evidence="10 11">
    <name type="scientific">Mumia xiangluensis</name>
    <dbReference type="NCBI Taxonomy" id="1678900"/>
    <lineage>
        <taxon>Bacteria</taxon>
        <taxon>Bacillati</taxon>
        <taxon>Actinomycetota</taxon>
        <taxon>Actinomycetes</taxon>
        <taxon>Propionibacteriales</taxon>
        <taxon>Nocardioidaceae</taxon>
        <taxon>Mumia</taxon>
    </lineage>
</organism>
<feature type="chain" id="PRO_5047107834" evidence="8">
    <location>
        <begin position="33"/>
        <end position="398"/>
    </location>
</feature>
<keyword evidence="3" id="KW-0645">Protease</keyword>
<keyword evidence="5" id="KW-0862">Zinc</keyword>
<evidence type="ECO:0000256" key="8">
    <source>
        <dbReference type="SAM" id="SignalP"/>
    </source>
</evidence>
<protein>
    <submittedName>
        <fullName evidence="10">M14 family zinc carboxypeptidase</fullName>
    </submittedName>
</protein>
<dbReference type="Pfam" id="PF00246">
    <property type="entry name" value="Peptidase_M14"/>
    <property type="match status" value="1"/>
</dbReference>
<proteinExistence type="inferred from homology"/>
<comment type="similarity">
    <text evidence="2 7">Belongs to the peptidase M14 family.</text>
</comment>
<sequence>MRTTSSAATTRRRRGLALAAATLVGLPGIAVAAVSAPAAAQPLTAHCGNETGGKSITGFLSHAEVGQKLAQIEKTSKGLVDVEVAGSTNQGRDIWSARVGHGDTVVMIQSQIHGNEMHGTPALLNLLATLGNSSKRSAEIREQVTVVAVPQLNGDGAENDTRQNDMTWDDVVAGFPQLAGASPSWNYSARAGGFDVNRDFNPDLDFVPQASDFPGSSASVGWFLTPEAQTSRDVYRGLEHEFGTVDVFVDLHNQAACYTGEGMDDYTTLSISGKFIDDPSQHGDWPKFDYDASRRANVAVYDALQRGNAPQGDVTLYPQNTNLPGTALGAYALRGSATILFETRGQTQSWGQKQHGQLTKQIETGLSGLVDAITDDTLDSIDPERYESIPERMNIPRS</sequence>
<name>A0ABW1QHK3_9ACTN</name>
<gene>
    <name evidence="10" type="ORF">ACFPYK_03530</name>
</gene>
<dbReference type="PANTHER" id="PTHR11705">
    <property type="entry name" value="PROTEASE FAMILY M14 CARBOXYPEPTIDASE A,B"/>
    <property type="match status" value="1"/>
</dbReference>
<evidence type="ECO:0000256" key="7">
    <source>
        <dbReference type="PROSITE-ProRule" id="PRU01379"/>
    </source>
</evidence>
<keyword evidence="8" id="KW-0732">Signal</keyword>
<reference evidence="11" key="1">
    <citation type="journal article" date="2019" name="Int. J. Syst. Evol. Microbiol.">
        <title>The Global Catalogue of Microorganisms (GCM) 10K type strain sequencing project: providing services to taxonomists for standard genome sequencing and annotation.</title>
        <authorList>
            <consortium name="The Broad Institute Genomics Platform"/>
            <consortium name="The Broad Institute Genome Sequencing Center for Infectious Disease"/>
            <person name="Wu L."/>
            <person name="Ma J."/>
        </authorList>
    </citation>
    <scope>NUCLEOTIDE SEQUENCE [LARGE SCALE GENOMIC DNA]</scope>
    <source>
        <strain evidence="11">CGMCC 4.7198</strain>
    </source>
</reference>
<dbReference type="SMART" id="SM00631">
    <property type="entry name" value="Zn_pept"/>
    <property type="match status" value="1"/>
</dbReference>
<evidence type="ECO:0000256" key="2">
    <source>
        <dbReference type="ARBA" id="ARBA00005988"/>
    </source>
</evidence>
<dbReference type="InterPro" id="IPR000834">
    <property type="entry name" value="Peptidase_M14"/>
</dbReference>
<comment type="caution">
    <text evidence="10">The sequence shown here is derived from an EMBL/GenBank/DDBJ whole genome shotgun (WGS) entry which is preliminary data.</text>
</comment>
<evidence type="ECO:0000256" key="1">
    <source>
        <dbReference type="ARBA" id="ARBA00001947"/>
    </source>
</evidence>
<feature type="domain" description="Peptidase M14" evidence="9">
    <location>
        <begin position="58"/>
        <end position="398"/>
    </location>
</feature>
<keyword evidence="4" id="KW-0378">Hydrolase</keyword>
<dbReference type="PANTHER" id="PTHR11705:SF143">
    <property type="entry name" value="SLL0236 PROTEIN"/>
    <property type="match status" value="1"/>
</dbReference>
<evidence type="ECO:0000256" key="3">
    <source>
        <dbReference type="ARBA" id="ARBA00022670"/>
    </source>
</evidence>
<accession>A0ABW1QHK3</accession>
<dbReference type="PROSITE" id="PS52035">
    <property type="entry name" value="PEPTIDASE_M14"/>
    <property type="match status" value="1"/>
</dbReference>
<dbReference type="SUPFAM" id="SSF53187">
    <property type="entry name" value="Zn-dependent exopeptidases"/>
    <property type="match status" value="1"/>
</dbReference>
<comment type="caution">
    <text evidence="7">Lacks conserved residue(s) required for the propagation of feature annotation.</text>
</comment>
<keyword evidence="6" id="KW-0482">Metalloprotease</keyword>